<dbReference type="OrthoDB" id="288203at2759"/>
<evidence type="ECO:0000256" key="4">
    <source>
        <dbReference type="ARBA" id="ARBA00023136"/>
    </source>
</evidence>
<accession>A0A3D8QKL4</accession>
<dbReference type="Gene3D" id="3.30.750.24">
    <property type="entry name" value="STAS domain"/>
    <property type="match status" value="1"/>
</dbReference>
<feature type="transmembrane region" description="Helical" evidence="5">
    <location>
        <begin position="252"/>
        <end position="272"/>
    </location>
</feature>
<evidence type="ECO:0000256" key="3">
    <source>
        <dbReference type="ARBA" id="ARBA00022989"/>
    </source>
</evidence>
<feature type="transmembrane region" description="Helical" evidence="5">
    <location>
        <begin position="494"/>
        <end position="515"/>
    </location>
</feature>
<feature type="domain" description="STAS" evidence="6">
    <location>
        <begin position="502"/>
        <end position="626"/>
    </location>
</feature>
<comment type="caution">
    <text evidence="7">The sequence shown here is derived from an EMBL/GenBank/DDBJ whole genome shotgun (WGS) entry which is preliminary data.</text>
</comment>
<keyword evidence="8" id="KW-1185">Reference proteome</keyword>
<dbReference type="AlphaFoldDB" id="A0A3D8QKL4"/>
<feature type="transmembrane region" description="Helical" evidence="5">
    <location>
        <begin position="454"/>
        <end position="474"/>
    </location>
</feature>
<keyword evidence="3 5" id="KW-1133">Transmembrane helix</keyword>
<feature type="transmembrane region" description="Helical" evidence="5">
    <location>
        <begin position="139"/>
        <end position="166"/>
    </location>
</feature>
<feature type="transmembrane region" description="Helical" evidence="5">
    <location>
        <begin position="427"/>
        <end position="447"/>
    </location>
</feature>
<dbReference type="CDD" id="cd07042">
    <property type="entry name" value="STAS_SulP_like_sulfate_transporter"/>
    <property type="match status" value="1"/>
</dbReference>
<dbReference type="Pfam" id="PF01740">
    <property type="entry name" value="STAS"/>
    <property type="match status" value="1"/>
</dbReference>
<keyword evidence="4 5" id="KW-0472">Membrane</keyword>
<dbReference type="GO" id="GO:0016020">
    <property type="term" value="C:membrane"/>
    <property type="evidence" value="ECO:0007669"/>
    <property type="project" value="UniProtKB-SubCell"/>
</dbReference>
<dbReference type="PANTHER" id="PTHR11814">
    <property type="entry name" value="SULFATE TRANSPORTER"/>
    <property type="match status" value="1"/>
</dbReference>
<dbReference type="GO" id="GO:0055085">
    <property type="term" value="P:transmembrane transport"/>
    <property type="evidence" value="ECO:0007669"/>
    <property type="project" value="InterPro"/>
</dbReference>
<sequence length="713" mass="77815">MGRLGNKISAIKDLITTDTNLRRAGRGIIRGGRALPSATGRYLVRRVPIVQWLPNYSPRWLVNDFIAGVTNGVILIPQALGFALIAGVSLQSGLIAVVLPQAIYAFMGTSKDMSIGPTSTTAILSRAIVLIFAKSGVPAFITIPAVSVATGLLSLIFGLLNLGFLIDFLSVPIIHGFLLGVALVVIQAQIPLLLGEPGVSELPFMTQGMAIVTQIGTSNPLAIAIGFPSAAFLFLVQFLGMKWGDRSTLVRLMSQASSLVLLITFTLISFFVNKNLKQAVWAVVGIVPEGLPTPKLPSISLLQNVILIAIPLFLSTGLEHLALAKGFAMRNNYEIDTSQELVFLGVANIASGLMGGMPVGSNIARASVLEVSGVKSPLSGIFTALFIILAITKLNTILFYMPLAVLGAVLLVAVIECQPPQAILGKYWKLSFIDFVATIFSFNVTLIATPEMGIGLAVIFMFIYTFLRLMFSYARVITVMDLENQYGIDPLAGVYGNMIPVGTQAFTMGGSVMFMNAYRQKRCIMDTIQTLHTGNGAPIRSHDRVWSDLTAKHITRLRRKANVVTPERFIPHIRLLILDFTHTTFVDSTGVQMLEDLKQDLIAWGGDDIEFRFVGLRPAVKERLERGSWKLASYEEALSGLDAGFDVYFELLKPALEGRGLWRPDEKLDFGFDTGNIMTRSDDGYDEYETKKGVIIRTNVFTKHGKAYKRNTN</sequence>
<name>A0A3D8QKL4_9HELO</name>
<proteinExistence type="predicted"/>
<dbReference type="PROSITE" id="PS50801">
    <property type="entry name" value="STAS"/>
    <property type="match status" value="1"/>
</dbReference>
<evidence type="ECO:0000256" key="1">
    <source>
        <dbReference type="ARBA" id="ARBA00004141"/>
    </source>
</evidence>
<feature type="transmembrane region" description="Helical" evidence="5">
    <location>
        <begin position="173"/>
        <end position="194"/>
    </location>
</feature>
<protein>
    <recommendedName>
        <fullName evidence="6">STAS domain-containing protein</fullName>
    </recommendedName>
</protein>
<evidence type="ECO:0000256" key="5">
    <source>
        <dbReference type="SAM" id="Phobius"/>
    </source>
</evidence>
<comment type="subcellular location">
    <subcellularLocation>
        <location evidence="1">Membrane</location>
        <topology evidence="1">Multi-pass membrane protein</topology>
    </subcellularLocation>
</comment>
<feature type="transmembrane region" description="Helical" evidence="5">
    <location>
        <begin position="221"/>
        <end position="240"/>
    </location>
</feature>
<dbReference type="Pfam" id="PF00916">
    <property type="entry name" value="Sulfate_transp"/>
    <property type="match status" value="1"/>
</dbReference>
<evidence type="ECO:0000313" key="8">
    <source>
        <dbReference type="Proteomes" id="UP000256645"/>
    </source>
</evidence>
<evidence type="ECO:0000256" key="2">
    <source>
        <dbReference type="ARBA" id="ARBA00022692"/>
    </source>
</evidence>
<feature type="transmembrane region" description="Helical" evidence="5">
    <location>
        <begin position="397"/>
        <end position="415"/>
    </location>
</feature>
<dbReference type="Proteomes" id="UP000256645">
    <property type="component" value="Unassembled WGS sequence"/>
</dbReference>
<reference evidence="7 8" key="1">
    <citation type="journal article" date="2018" name="IMA Fungus">
        <title>IMA Genome-F 9: Draft genome sequence of Annulohypoxylon stygium, Aspergillus mulundensis, Berkeleyomyces basicola (syn. Thielaviopsis basicola), Ceratocystis smalleyi, two Cercospora beticola strains, Coleophoma cylindrospora, Fusarium fracticaudum, Phialophora cf. hyalina, and Morchella septimelata.</title>
        <authorList>
            <person name="Wingfield B.D."/>
            <person name="Bills G.F."/>
            <person name="Dong Y."/>
            <person name="Huang W."/>
            <person name="Nel W.J."/>
            <person name="Swalarsk-Parry B.S."/>
            <person name="Vaghefi N."/>
            <person name="Wilken P.M."/>
            <person name="An Z."/>
            <person name="de Beer Z.W."/>
            <person name="De Vos L."/>
            <person name="Chen L."/>
            <person name="Duong T.A."/>
            <person name="Gao Y."/>
            <person name="Hammerbacher A."/>
            <person name="Kikkert J.R."/>
            <person name="Li Y."/>
            <person name="Li H."/>
            <person name="Li K."/>
            <person name="Li Q."/>
            <person name="Liu X."/>
            <person name="Ma X."/>
            <person name="Naidoo K."/>
            <person name="Pethybridge S.J."/>
            <person name="Sun J."/>
            <person name="Steenkamp E.T."/>
            <person name="van der Nest M.A."/>
            <person name="van Wyk S."/>
            <person name="Wingfield M.J."/>
            <person name="Xiong C."/>
            <person name="Yue Q."/>
            <person name="Zhang X."/>
        </authorList>
    </citation>
    <scope>NUCLEOTIDE SEQUENCE [LARGE SCALE GENOMIC DNA]</scope>
    <source>
        <strain evidence="7 8">BP6252</strain>
    </source>
</reference>
<dbReference type="STRING" id="1849047.A0A3D8QKL4"/>
<evidence type="ECO:0000259" key="6">
    <source>
        <dbReference type="PROSITE" id="PS50801"/>
    </source>
</evidence>
<dbReference type="InterPro" id="IPR002645">
    <property type="entry name" value="STAS_dom"/>
</dbReference>
<dbReference type="InterPro" id="IPR001902">
    <property type="entry name" value="SLC26A/SulP_fam"/>
</dbReference>
<dbReference type="InterPro" id="IPR036513">
    <property type="entry name" value="STAS_dom_sf"/>
</dbReference>
<feature type="transmembrane region" description="Helical" evidence="5">
    <location>
        <begin position="79"/>
        <end position="103"/>
    </location>
</feature>
<feature type="transmembrane region" description="Helical" evidence="5">
    <location>
        <begin position="301"/>
        <end position="321"/>
    </location>
</feature>
<keyword evidence="2 5" id="KW-0812">Transmembrane</keyword>
<gene>
    <name evidence="7" type="ORF">BP6252_11806</name>
</gene>
<dbReference type="EMBL" id="PDLM01000014">
    <property type="protein sequence ID" value="RDW62373.1"/>
    <property type="molecule type" value="Genomic_DNA"/>
</dbReference>
<dbReference type="SUPFAM" id="SSF52091">
    <property type="entry name" value="SpoIIaa-like"/>
    <property type="match status" value="1"/>
</dbReference>
<organism evidence="7 8">
    <name type="scientific">Coleophoma cylindrospora</name>
    <dbReference type="NCBI Taxonomy" id="1849047"/>
    <lineage>
        <taxon>Eukaryota</taxon>
        <taxon>Fungi</taxon>
        <taxon>Dikarya</taxon>
        <taxon>Ascomycota</taxon>
        <taxon>Pezizomycotina</taxon>
        <taxon>Leotiomycetes</taxon>
        <taxon>Helotiales</taxon>
        <taxon>Dermateaceae</taxon>
        <taxon>Coleophoma</taxon>
    </lineage>
</organism>
<feature type="transmembrane region" description="Helical" evidence="5">
    <location>
        <begin position="341"/>
        <end position="360"/>
    </location>
</feature>
<evidence type="ECO:0000313" key="7">
    <source>
        <dbReference type="EMBL" id="RDW62373.1"/>
    </source>
</evidence>
<feature type="transmembrane region" description="Helical" evidence="5">
    <location>
        <begin position="372"/>
        <end position="390"/>
    </location>
</feature>
<dbReference type="InterPro" id="IPR011547">
    <property type="entry name" value="SLC26A/SulP_dom"/>
</dbReference>